<proteinExistence type="predicted"/>
<sequence>MGMPRSGKKVGQPSERVLPILNNLVSTPEGRKTINAMLGCIITPSVDPFGRPVGAEKSLKDIGMFMDKGKQVPGSYSRNFSASVSATICGSSSSFAKTEGRSLEDEDMMSEEKKPVKQLVQQTHRVCRTHEENCKRANLRQDFIPSEHFPHPLQVQLGRACHFKEL</sequence>
<keyword evidence="2" id="KW-1185">Reference proteome</keyword>
<gene>
    <name evidence="1" type="ORF">LLUT_LOCUS6793</name>
</gene>
<dbReference type="Proteomes" id="UP001497480">
    <property type="component" value="Unassembled WGS sequence"/>
</dbReference>
<organism evidence="1 2">
    <name type="scientific">Lupinus luteus</name>
    <name type="common">European yellow lupine</name>
    <dbReference type="NCBI Taxonomy" id="3873"/>
    <lineage>
        <taxon>Eukaryota</taxon>
        <taxon>Viridiplantae</taxon>
        <taxon>Streptophyta</taxon>
        <taxon>Embryophyta</taxon>
        <taxon>Tracheophyta</taxon>
        <taxon>Spermatophyta</taxon>
        <taxon>Magnoliopsida</taxon>
        <taxon>eudicotyledons</taxon>
        <taxon>Gunneridae</taxon>
        <taxon>Pentapetalae</taxon>
        <taxon>rosids</taxon>
        <taxon>fabids</taxon>
        <taxon>Fabales</taxon>
        <taxon>Fabaceae</taxon>
        <taxon>Papilionoideae</taxon>
        <taxon>50 kb inversion clade</taxon>
        <taxon>genistoids sensu lato</taxon>
        <taxon>core genistoids</taxon>
        <taxon>Genisteae</taxon>
        <taxon>Lupinus</taxon>
    </lineage>
</organism>
<dbReference type="PANTHER" id="PTHR46700">
    <property type="entry name" value="ARM REPEAT SUPERFAMILY PROTEIN"/>
    <property type="match status" value="1"/>
</dbReference>
<evidence type="ECO:0000313" key="1">
    <source>
        <dbReference type="EMBL" id="CAL0305733.1"/>
    </source>
</evidence>
<accession>A0AAV1W9C6</accession>
<dbReference type="AlphaFoldDB" id="A0AAV1W9C6"/>
<name>A0AAV1W9C6_LUPLU</name>
<comment type="caution">
    <text evidence="1">The sequence shown here is derived from an EMBL/GenBank/DDBJ whole genome shotgun (WGS) entry which is preliminary data.</text>
</comment>
<protein>
    <submittedName>
        <fullName evidence="1">Uncharacterized protein</fullName>
    </submittedName>
</protein>
<dbReference type="PANTHER" id="PTHR46700:SF1">
    <property type="entry name" value="ARM REPEAT SUPERFAMILY PROTEIN"/>
    <property type="match status" value="1"/>
</dbReference>
<evidence type="ECO:0000313" key="2">
    <source>
        <dbReference type="Proteomes" id="UP001497480"/>
    </source>
</evidence>
<reference evidence="1 2" key="1">
    <citation type="submission" date="2024-03" db="EMBL/GenBank/DDBJ databases">
        <authorList>
            <person name="Martinez-Hernandez J."/>
        </authorList>
    </citation>
    <scope>NUCLEOTIDE SEQUENCE [LARGE SCALE GENOMIC DNA]</scope>
</reference>
<dbReference type="EMBL" id="CAXHTB010000004">
    <property type="protein sequence ID" value="CAL0305733.1"/>
    <property type="molecule type" value="Genomic_DNA"/>
</dbReference>